<keyword evidence="4" id="KW-0479">Metal-binding</keyword>
<evidence type="ECO:0000313" key="7">
    <source>
        <dbReference type="EMBL" id="KAK6952728.1"/>
    </source>
</evidence>
<dbReference type="PROSITE" id="PS50157">
    <property type="entry name" value="ZINC_FINGER_C2H2_2"/>
    <property type="match status" value="1"/>
</dbReference>
<feature type="compositionally biased region" description="Basic and acidic residues" evidence="5">
    <location>
        <begin position="106"/>
        <end position="115"/>
    </location>
</feature>
<keyword evidence="8" id="KW-1185">Reference proteome</keyword>
<dbReference type="InterPro" id="IPR013520">
    <property type="entry name" value="Ribonucl_H"/>
</dbReference>
<dbReference type="InterPro" id="IPR036397">
    <property type="entry name" value="RNaseH_sf"/>
</dbReference>
<dbReference type="PANTHER" id="PTHR12801">
    <property type="entry name" value="RNA EXONUCLEASE REXO1 / RECO3 FAMILY MEMBER-RELATED"/>
    <property type="match status" value="1"/>
</dbReference>
<evidence type="ECO:0000256" key="5">
    <source>
        <dbReference type="SAM" id="MobiDB-lite"/>
    </source>
</evidence>
<feature type="compositionally biased region" description="Low complexity" evidence="5">
    <location>
        <begin position="66"/>
        <end position="102"/>
    </location>
</feature>
<dbReference type="SMART" id="SM00479">
    <property type="entry name" value="EXOIII"/>
    <property type="match status" value="1"/>
</dbReference>
<dbReference type="InterPro" id="IPR047021">
    <property type="entry name" value="REXO1/3/4-like"/>
</dbReference>
<dbReference type="GO" id="GO:0006364">
    <property type="term" value="P:rRNA processing"/>
    <property type="evidence" value="ECO:0007669"/>
    <property type="project" value="TreeGrafter"/>
</dbReference>
<evidence type="ECO:0000259" key="6">
    <source>
        <dbReference type="PROSITE" id="PS50157"/>
    </source>
</evidence>
<evidence type="ECO:0000313" key="8">
    <source>
        <dbReference type="Proteomes" id="UP001369815"/>
    </source>
</evidence>
<dbReference type="CDD" id="cd06137">
    <property type="entry name" value="DEDDh_RNase"/>
    <property type="match status" value="1"/>
</dbReference>
<evidence type="ECO:0000256" key="3">
    <source>
        <dbReference type="ARBA" id="ARBA00022839"/>
    </source>
</evidence>
<evidence type="ECO:0000256" key="4">
    <source>
        <dbReference type="PROSITE-ProRule" id="PRU00042"/>
    </source>
</evidence>
<keyword evidence="2" id="KW-0378">Hydrolase</keyword>
<dbReference type="EMBL" id="JBANMG010000005">
    <property type="protein sequence ID" value="KAK6952728.1"/>
    <property type="molecule type" value="Genomic_DNA"/>
</dbReference>
<dbReference type="Pfam" id="PF00929">
    <property type="entry name" value="RNase_T"/>
    <property type="match status" value="1"/>
</dbReference>
<keyword evidence="4" id="KW-0863">Zinc-finger</keyword>
<dbReference type="PANTHER" id="PTHR12801:SF114">
    <property type="entry name" value="EXONUCLEASE, PUTATIVE (AFU_ORTHOLOGUE AFUA_7G00870)-RELATED"/>
    <property type="match status" value="1"/>
</dbReference>
<name>A0AAX6MJ92_9PEZI</name>
<dbReference type="InterPro" id="IPR012337">
    <property type="entry name" value="RNaseH-like_sf"/>
</dbReference>
<feature type="compositionally biased region" description="Polar residues" evidence="5">
    <location>
        <begin position="193"/>
        <end position="205"/>
    </location>
</feature>
<sequence length="519" mass="56989">MSQATGSCRKRCDCALAFDDVQSLGVHIRETGHMKGKWCTQCSRLFVTKSAFIQHKKKSAKHQSNATSTTAVTTTATTTKSPSTSATTSATATATATTAATSKPNPSDKKARIERPSVVASKSIGKSTGKSTGKFLGKSIGKSVATTTSPPNISQSVKGKKIPKGPRAIIPSGSQAMQNPKAVNPAPPKLASTMPSDPLTSKYPWSSGKQAPGLVNSLSSCCHNQACLIAENYYTGIPTEKKWKHINIRCFLPTPAKMKSVPRRKALVIDCEMVGVSGGRSELARICIVDLFTREVLVDSLVLPTEIVRDWRTKYSGITPAMMAQARANNTALNGWPTARAKLFELADANTILIGHSLNNDLHAIHVTHSRIVDSAILASEAVFGKGNKLGRKWSLKSLGEELLGIKIQSSKGGHDCLEDTLASREIVLWCFREREKLATWAKDALAKYDIEKQKREERQRVKAQEMALKKQKEREKEREKNKKVRDLEDNYDDDLVMSWEEYLEACHYPPGYDPMWSD</sequence>
<dbReference type="GO" id="GO:0000027">
    <property type="term" value="P:ribosomal large subunit assembly"/>
    <property type="evidence" value="ECO:0007669"/>
    <property type="project" value="TreeGrafter"/>
</dbReference>
<feature type="domain" description="C2H2-type" evidence="6">
    <location>
        <begin position="37"/>
        <end position="67"/>
    </location>
</feature>
<evidence type="ECO:0000256" key="2">
    <source>
        <dbReference type="ARBA" id="ARBA00022801"/>
    </source>
</evidence>
<keyword evidence="4" id="KW-0862">Zinc</keyword>
<dbReference type="GO" id="GO:0005634">
    <property type="term" value="C:nucleus"/>
    <property type="evidence" value="ECO:0007669"/>
    <property type="project" value="TreeGrafter"/>
</dbReference>
<feature type="region of interest" description="Disordered" evidence="5">
    <location>
        <begin position="57"/>
        <end position="205"/>
    </location>
</feature>
<gene>
    <name evidence="7" type="ORF">Daesc_005022</name>
</gene>
<feature type="region of interest" description="Disordered" evidence="5">
    <location>
        <begin position="462"/>
        <end position="486"/>
    </location>
</feature>
<dbReference type="GO" id="GO:0004527">
    <property type="term" value="F:exonuclease activity"/>
    <property type="evidence" value="ECO:0007669"/>
    <property type="project" value="UniProtKB-KW"/>
</dbReference>
<dbReference type="GO" id="GO:0003676">
    <property type="term" value="F:nucleic acid binding"/>
    <property type="evidence" value="ECO:0007669"/>
    <property type="project" value="InterPro"/>
</dbReference>
<evidence type="ECO:0000256" key="1">
    <source>
        <dbReference type="ARBA" id="ARBA00022722"/>
    </source>
</evidence>
<organism evidence="7 8">
    <name type="scientific">Daldinia eschscholtzii</name>
    <dbReference type="NCBI Taxonomy" id="292717"/>
    <lineage>
        <taxon>Eukaryota</taxon>
        <taxon>Fungi</taxon>
        <taxon>Dikarya</taxon>
        <taxon>Ascomycota</taxon>
        <taxon>Pezizomycotina</taxon>
        <taxon>Sordariomycetes</taxon>
        <taxon>Xylariomycetidae</taxon>
        <taxon>Xylariales</taxon>
        <taxon>Hypoxylaceae</taxon>
        <taxon>Daldinia</taxon>
    </lineage>
</organism>
<dbReference type="Gene3D" id="3.30.420.10">
    <property type="entry name" value="Ribonuclease H-like superfamily/Ribonuclease H"/>
    <property type="match status" value="1"/>
</dbReference>
<keyword evidence="1" id="KW-0540">Nuclease</keyword>
<dbReference type="AlphaFoldDB" id="A0AAX6MJ92"/>
<protein>
    <recommendedName>
        <fullName evidence="6">C2H2-type domain-containing protein</fullName>
    </recommendedName>
</protein>
<accession>A0AAX6MJ92</accession>
<dbReference type="SUPFAM" id="SSF53098">
    <property type="entry name" value="Ribonuclease H-like"/>
    <property type="match status" value="1"/>
</dbReference>
<dbReference type="GO" id="GO:0008270">
    <property type="term" value="F:zinc ion binding"/>
    <property type="evidence" value="ECO:0007669"/>
    <property type="project" value="UniProtKB-KW"/>
</dbReference>
<dbReference type="InterPro" id="IPR013087">
    <property type="entry name" value="Znf_C2H2_type"/>
</dbReference>
<comment type="caution">
    <text evidence="7">The sequence shown here is derived from an EMBL/GenBank/DDBJ whole genome shotgun (WGS) entry which is preliminary data.</text>
</comment>
<dbReference type="Proteomes" id="UP001369815">
    <property type="component" value="Unassembled WGS sequence"/>
</dbReference>
<reference evidence="7 8" key="1">
    <citation type="journal article" date="2024" name="Front Chem Biol">
        <title>Unveiling the potential of Daldinia eschscholtzii MFLUCC 19-0629 through bioactivity and bioinformatics studies for enhanced sustainable agriculture production.</title>
        <authorList>
            <person name="Brooks S."/>
            <person name="Weaver J.A."/>
            <person name="Klomchit A."/>
            <person name="Alharthi S.A."/>
            <person name="Onlamun T."/>
            <person name="Nurani R."/>
            <person name="Vong T.K."/>
            <person name="Alberti F."/>
            <person name="Greco C."/>
        </authorList>
    </citation>
    <scope>NUCLEOTIDE SEQUENCE [LARGE SCALE GENOMIC DNA]</scope>
    <source>
        <strain evidence="7">MFLUCC 19-0629</strain>
    </source>
</reference>
<proteinExistence type="predicted"/>
<keyword evidence="3" id="KW-0269">Exonuclease</keyword>
<feature type="compositionally biased region" description="Low complexity" evidence="5">
    <location>
        <begin position="121"/>
        <end position="139"/>
    </location>
</feature>
<feature type="compositionally biased region" description="Polar residues" evidence="5">
    <location>
        <begin position="144"/>
        <end position="157"/>
    </location>
</feature>